<evidence type="ECO:0000313" key="2">
    <source>
        <dbReference type="EMBL" id="RRT60713.1"/>
    </source>
</evidence>
<protein>
    <submittedName>
        <fullName evidence="2">Uncharacterized protein</fullName>
    </submittedName>
</protein>
<proteinExistence type="predicted"/>
<dbReference type="Proteomes" id="UP000287651">
    <property type="component" value="Unassembled WGS sequence"/>
</dbReference>
<evidence type="ECO:0000313" key="3">
    <source>
        <dbReference type="Proteomes" id="UP000287651"/>
    </source>
</evidence>
<name>A0A426Z9W3_ENSVE</name>
<comment type="caution">
    <text evidence="2">The sequence shown here is derived from an EMBL/GenBank/DDBJ whole genome shotgun (WGS) entry which is preliminary data.</text>
</comment>
<dbReference type="EMBL" id="AMZH03007669">
    <property type="protein sequence ID" value="RRT60713.1"/>
    <property type="molecule type" value="Genomic_DNA"/>
</dbReference>
<dbReference type="AlphaFoldDB" id="A0A426Z9W3"/>
<gene>
    <name evidence="2" type="ORF">B296_00042944</name>
</gene>
<reference evidence="2 3" key="1">
    <citation type="journal article" date="2014" name="Agronomy (Basel)">
        <title>A Draft Genome Sequence for Ensete ventricosum, the Drought-Tolerant Tree Against Hunger.</title>
        <authorList>
            <person name="Harrison J."/>
            <person name="Moore K.A."/>
            <person name="Paszkiewicz K."/>
            <person name="Jones T."/>
            <person name="Grant M."/>
            <person name="Ambacheew D."/>
            <person name="Muzemil S."/>
            <person name="Studholme D.J."/>
        </authorList>
    </citation>
    <scope>NUCLEOTIDE SEQUENCE [LARGE SCALE GENOMIC DNA]</scope>
</reference>
<sequence length="185" mass="19303">MSVDITSKCSTKLWIIVVCIDINDIVDFHQSTLFLACSPVAAANLAAFSIAAGLFAEADAAAEDLDPPSGDHRASRSGGSAPPRAIDAEAPAVTIRTSSGTHPFDPLLPITRQVDRSGNGNAGGVEVFSKSNPGEHEQRITAGLGVQQRASYGGGAWDASCLTERESKSLEATTVIKRLRTVDPA</sequence>
<accession>A0A426Z9W3</accession>
<feature type="region of interest" description="Disordered" evidence="1">
    <location>
        <begin position="63"/>
        <end position="86"/>
    </location>
</feature>
<evidence type="ECO:0000256" key="1">
    <source>
        <dbReference type="SAM" id="MobiDB-lite"/>
    </source>
</evidence>
<organism evidence="2 3">
    <name type="scientific">Ensete ventricosum</name>
    <name type="common">Abyssinian banana</name>
    <name type="synonym">Musa ensete</name>
    <dbReference type="NCBI Taxonomy" id="4639"/>
    <lineage>
        <taxon>Eukaryota</taxon>
        <taxon>Viridiplantae</taxon>
        <taxon>Streptophyta</taxon>
        <taxon>Embryophyta</taxon>
        <taxon>Tracheophyta</taxon>
        <taxon>Spermatophyta</taxon>
        <taxon>Magnoliopsida</taxon>
        <taxon>Liliopsida</taxon>
        <taxon>Zingiberales</taxon>
        <taxon>Musaceae</taxon>
        <taxon>Ensete</taxon>
    </lineage>
</organism>